<dbReference type="InterPro" id="IPR037063">
    <property type="entry name" value="PHb_sf"/>
</dbReference>
<dbReference type="InterPro" id="IPR012544">
    <property type="entry name" value="PHb"/>
</dbReference>
<proteinExistence type="predicted"/>
<accession>A0ABN0XKL0</accession>
<protein>
    <recommendedName>
        <fullName evidence="1">Bacterial Pleckstrin homology domain-containing protein</fullName>
    </recommendedName>
</protein>
<organism evidence="2 3">
    <name type="scientific">Alkalibacterium iburiense</name>
    <dbReference type="NCBI Taxonomy" id="290589"/>
    <lineage>
        <taxon>Bacteria</taxon>
        <taxon>Bacillati</taxon>
        <taxon>Bacillota</taxon>
        <taxon>Bacilli</taxon>
        <taxon>Lactobacillales</taxon>
        <taxon>Carnobacteriaceae</taxon>
        <taxon>Alkalibacterium</taxon>
    </lineage>
</organism>
<dbReference type="Pfam" id="PF08000">
    <property type="entry name" value="bPH_1"/>
    <property type="match status" value="1"/>
</dbReference>
<comment type="caution">
    <text evidence="2">The sequence shown here is derived from an EMBL/GenBank/DDBJ whole genome shotgun (WGS) entry which is preliminary data.</text>
</comment>
<dbReference type="SUPFAM" id="SSF50729">
    <property type="entry name" value="PH domain-like"/>
    <property type="match status" value="1"/>
</dbReference>
<feature type="domain" description="Bacterial Pleckstrin homology" evidence="1">
    <location>
        <begin position="9"/>
        <end position="137"/>
    </location>
</feature>
<keyword evidence="3" id="KW-1185">Reference proteome</keyword>
<dbReference type="Gene3D" id="2.30.29.50">
    <property type="entry name" value="Bacterial Pleckstrin homology domain"/>
    <property type="match status" value="1"/>
</dbReference>
<dbReference type="Proteomes" id="UP001501166">
    <property type="component" value="Unassembled WGS sequence"/>
</dbReference>
<dbReference type="RefSeq" id="WP_343755944.1">
    <property type="nucleotide sequence ID" value="NZ_BAAACW010000117.1"/>
</dbReference>
<evidence type="ECO:0000259" key="1">
    <source>
        <dbReference type="Pfam" id="PF08000"/>
    </source>
</evidence>
<sequence>MAGFNFNNFLQGAMGNYSEKTIDELNQEYGMYLFEDETITMGFQLIRDALLITSLRIIFIDKQGATGKKTSFKTIFLDSVINVEMETAGVGIDDSEITITFIENAYQKSNNELLREATFEFPKRTDLTEIYRVLGNISVNNRERINR</sequence>
<name>A0ABN0XKL0_9LACT</name>
<evidence type="ECO:0000313" key="3">
    <source>
        <dbReference type="Proteomes" id="UP001501166"/>
    </source>
</evidence>
<reference evidence="2 3" key="1">
    <citation type="journal article" date="2019" name="Int. J. Syst. Evol. Microbiol.">
        <title>The Global Catalogue of Microorganisms (GCM) 10K type strain sequencing project: providing services to taxonomists for standard genome sequencing and annotation.</title>
        <authorList>
            <consortium name="The Broad Institute Genomics Platform"/>
            <consortium name="The Broad Institute Genome Sequencing Center for Infectious Disease"/>
            <person name="Wu L."/>
            <person name="Ma J."/>
        </authorList>
    </citation>
    <scope>NUCLEOTIDE SEQUENCE [LARGE SCALE GENOMIC DNA]</scope>
    <source>
        <strain evidence="2 3">JCM 12662</strain>
    </source>
</reference>
<dbReference type="EMBL" id="BAAACW010000117">
    <property type="protein sequence ID" value="GAA0366612.1"/>
    <property type="molecule type" value="Genomic_DNA"/>
</dbReference>
<gene>
    <name evidence="2" type="ORF">GCM10008932_18370</name>
</gene>
<evidence type="ECO:0000313" key="2">
    <source>
        <dbReference type="EMBL" id="GAA0366612.1"/>
    </source>
</evidence>